<feature type="domain" description="IrrE N-terminal-like" evidence="1">
    <location>
        <begin position="59"/>
        <end position="139"/>
    </location>
</feature>
<reference evidence="3" key="1">
    <citation type="journal article" date="2019" name="Int. J. Syst. Evol. Microbiol.">
        <title>The Global Catalogue of Microorganisms (GCM) 10K type strain sequencing project: providing services to taxonomists for standard genome sequencing and annotation.</title>
        <authorList>
            <consortium name="The Broad Institute Genomics Platform"/>
            <consortium name="The Broad Institute Genome Sequencing Center for Infectious Disease"/>
            <person name="Wu L."/>
            <person name="Ma J."/>
        </authorList>
    </citation>
    <scope>NUCLEOTIDE SEQUENCE [LARGE SCALE GENOMIC DNA]</scope>
    <source>
        <strain evidence="3">CGMCC 4.1437</strain>
    </source>
</reference>
<organism evidence="2 3">
    <name type="scientific">Kitasatospora misakiensis</name>
    <dbReference type="NCBI Taxonomy" id="67330"/>
    <lineage>
        <taxon>Bacteria</taxon>
        <taxon>Bacillati</taxon>
        <taxon>Actinomycetota</taxon>
        <taxon>Actinomycetes</taxon>
        <taxon>Kitasatosporales</taxon>
        <taxon>Streptomycetaceae</taxon>
        <taxon>Kitasatospora</taxon>
    </lineage>
</organism>
<dbReference type="PANTHER" id="PTHR43236">
    <property type="entry name" value="ANTITOXIN HIGA1"/>
    <property type="match status" value="1"/>
</dbReference>
<sequence length="335" mass="37261">MAGNDRENLTPPATRAKCLIDKFSLEPPIDIQALIENKAELKWEEWPHECDAITILNRSRPLIIAHKSRPFLRQRFTLAHELGHVELAWHTNNVECNPERTADASSTSSSLVGAWDQEREANEFASHLLIPPTWMRKAVEGETFFEMARAREVLGHLSTARVSAIAGIIGLARVLLPGHAFFVGSSFAVSRGTAWPGDRPITSAARSEYLCGAHATWEITHQGVEVIWAQMHAPVEISNHTQGEPREASEILRQMILRAYPEDQARTITQSVNGVVGGLTGDVTRGWTAEAIASVVRDRISKNPKLARLVDDIDFPGFLAAKSVEVIRKRQNQRH</sequence>
<evidence type="ECO:0000313" key="2">
    <source>
        <dbReference type="EMBL" id="MFC5668188.1"/>
    </source>
</evidence>
<name>A0ABW0XC91_9ACTN</name>
<accession>A0ABW0XC91</accession>
<dbReference type="RefSeq" id="WP_380229831.1">
    <property type="nucleotide sequence ID" value="NZ_JBHSOF010000084.1"/>
</dbReference>
<dbReference type="Gene3D" id="1.10.10.2910">
    <property type="match status" value="1"/>
</dbReference>
<dbReference type="Pfam" id="PF06114">
    <property type="entry name" value="Peptidase_M78"/>
    <property type="match status" value="1"/>
</dbReference>
<dbReference type="InterPro" id="IPR010359">
    <property type="entry name" value="IrrE_HExxH"/>
</dbReference>
<dbReference type="Proteomes" id="UP001595975">
    <property type="component" value="Unassembled WGS sequence"/>
</dbReference>
<comment type="caution">
    <text evidence="2">The sequence shown here is derived from an EMBL/GenBank/DDBJ whole genome shotgun (WGS) entry which is preliminary data.</text>
</comment>
<evidence type="ECO:0000259" key="1">
    <source>
        <dbReference type="Pfam" id="PF06114"/>
    </source>
</evidence>
<dbReference type="EMBL" id="JBHSOF010000084">
    <property type="protein sequence ID" value="MFC5668188.1"/>
    <property type="molecule type" value="Genomic_DNA"/>
</dbReference>
<dbReference type="PANTHER" id="PTHR43236:SF1">
    <property type="entry name" value="BLL7220 PROTEIN"/>
    <property type="match status" value="1"/>
</dbReference>
<gene>
    <name evidence="2" type="ORF">ACFP3U_35145</name>
</gene>
<proteinExistence type="predicted"/>
<protein>
    <submittedName>
        <fullName evidence="2">ImmA/IrrE family metallo-endopeptidase</fullName>
    </submittedName>
</protein>
<keyword evidence="3" id="KW-1185">Reference proteome</keyword>
<evidence type="ECO:0000313" key="3">
    <source>
        <dbReference type="Proteomes" id="UP001595975"/>
    </source>
</evidence>
<dbReference type="InterPro" id="IPR052345">
    <property type="entry name" value="Rad_response_metalloprotease"/>
</dbReference>